<protein>
    <submittedName>
        <fullName evidence="3">Cupin domain-containing protein</fullName>
    </submittedName>
</protein>
<dbReference type="EMBL" id="SWQE01000010">
    <property type="protein sequence ID" value="NFJ10077.1"/>
    <property type="molecule type" value="Genomic_DNA"/>
</dbReference>
<dbReference type="InterPro" id="IPR013096">
    <property type="entry name" value="Cupin_2"/>
</dbReference>
<gene>
    <name evidence="3" type="ORF">FC871_16650</name>
</gene>
<dbReference type="InterPro" id="IPR014710">
    <property type="entry name" value="RmlC-like_jellyroll"/>
</dbReference>
<evidence type="ECO:0000256" key="1">
    <source>
        <dbReference type="ARBA" id="ARBA00022723"/>
    </source>
</evidence>
<feature type="domain" description="Cupin type-2" evidence="2">
    <location>
        <begin position="52"/>
        <end position="121"/>
    </location>
</feature>
<dbReference type="Gene3D" id="2.60.120.10">
    <property type="entry name" value="Jelly Rolls"/>
    <property type="match status" value="1"/>
</dbReference>
<reference evidence="3 4" key="1">
    <citation type="submission" date="2019-04" db="EMBL/GenBank/DDBJ databases">
        <title>Genome sequencing of Clostridium botulinum Groups I-IV and Clostridium butyricum.</title>
        <authorList>
            <person name="Brunt J."/>
            <person name="Van Vliet A.H.M."/>
            <person name="Stringer S.C."/>
            <person name="Carter A.T."/>
            <person name="Peck M.W."/>
        </authorList>
    </citation>
    <scope>NUCLEOTIDE SEQUENCE [LARGE SCALE GENOMIC DNA]</scope>
    <source>
        <strain evidence="3 4">Colworth BL30</strain>
    </source>
</reference>
<dbReference type="AlphaFoldDB" id="A0A846JDD5"/>
<comment type="caution">
    <text evidence="3">The sequence shown here is derived from an EMBL/GenBank/DDBJ whole genome shotgun (WGS) entry which is preliminary data.</text>
</comment>
<keyword evidence="1" id="KW-0479">Metal-binding</keyword>
<organism evidence="3 4">
    <name type="scientific">Clostridium botulinum</name>
    <dbReference type="NCBI Taxonomy" id="1491"/>
    <lineage>
        <taxon>Bacteria</taxon>
        <taxon>Bacillati</taxon>
        <taxon>Bacillota</taxon>
        <taxon>Clostridia</taxon>
        <taxon>Eubacteriales</taxon>
        <taxon>Clostridiaceae</taxon>
        <taxon>Clostridium</taxon>
    </lineage>
</organism>
<dbReference type="GO" id="GO:0046872">
    <property type="term" value="F:metal ion binding"/>
    <property type="evidence" value="ECO:0007669"/>
    <property type="project" value="UniProtKB-KW"/>
</dbReference>
<evidence type="ECO:0000313" key="3">
    <source>
        <dbReference type="EMBL" id="NFJ10077.1"/>
    </source>
</evidence>
<sequence>MKYRRGECYMDKFLNIVTPDAVETQVLSWGSFQWMNEPRVTGTSNMAVGIGHIQPGKGHTRHNHKGSDEFIYFLSGQAEQTIETEDGLIKKTMKSGDLIFIPDSAYHSTINIGNSELVFLACYQYAGPEAVLRAEAEIIPAKNLVK</sequence>
<dbReference type="PANTHER" id="PTHR35848">
    <property type="entry name" value="OXALATE-BINDING PROTEIN"/>
    <property type="match status" value="1"/>
</dbReference>
<evidence type="ECO:0000313" key="4">
    <source>
        <dbReference type="Proteomes" id="UP000480039"/>
    </source>
</evidence>
<dbReference type="SUPFAM" id="SSF51182">
    <property type="entry name" value="RmlC-like cupins"/>
    <property type="match status" value="1"/>
</dbReference>
<dbReference type="InterPro" id="IPR051610">
    <property type="entry name" value="GPI/OXD"/>
</dbReference>
<dbReference type="Proteomes" id="UP000480039">
    <property type="component" value="Unassembled WGS sequence"/>
</dbReference>
<dbReference type="Pfam" id="PF07883">
    <property type="entry name" value="Cupin_2"/>
    <property type="match status" value="1"/>
</dbReference>
<dbReference type="InterPro" id="IPR011051">
    <property type="entry name" value="RmlC_Cupin_sf"/>
</dbReference>
<name>A0A846JDD5_CLOBO</name>
<accession>A0A846JDD5</accession>
<proteinExistence type="predicted"/>
<evidence type="ECO:0000259" key="2">
    <source>
        <dbReference type="Pfam" id="PF07883"/>
    </source>
</evidence>
<dbReference type="PANTHER" id="PTHR35848:SF6">
    <property type="entry name" value="CUPIN TYPE-2 DOMAIN-CONTAINING PROTEIN"/>
    <property type="match status" value="1"/>
</dbReference>